<organism evidence="1 2">
    <name type="scientific">Hymenobacter busanensis</name>
    <dbReference type="NCBI Taxonomy" id="2607656"/>
    <lineage>
        <taxon>Bacteria</taxon>
        <taxon>Pseudomonadati</taxon>
        <taxon>Bacteroidota</taxon>
        <taxon>Cytophagia</taxon>
        <taxon>Cytophagales</taxon>
        <taxon>Hymenobacteraceae</taxon>
        <taxon>Hymenobacter</taxon>
    </lineage>
</organism>
<dbReference type="InterPro" id="IPR027032">
    <property type="entry name" value="Twinkle-like"/>
</dbReference>
<dbReference type="Gene3D" id="3.40.50.300">
    <property type="entry name" value="P-loop containing nucleotide triphosphate hydrolases"/>
    <property type="match status" value="1"/>
</dbReference>
<sequence length="342" mass="38469">MTASLHDLRKPLAVQPAAAAAKLLVLPKDKVKADALNFYKFGHGNGETTHWPALDPFWKWLKKEITICTGYPNHGKSRFVHHLMLIKAARKQWRFLLYVAENEDDFYVDMAQMLVGRTANYAAGHDRMTMDELTQALDWILEHFVVVTAPEGATPKALIDEFVRLDKTDRAAGGKGFDGILIDPWNQLSHEFATREDLYLSEQLSMLRRVAKERDWSVWVTAHPAGNVKDKNGKLACPDAYSISGGKMWNNKADNVLAVYRPAFPDPMTELLVHKIKKQGRVGKPGTLTLTYNVPQSRYYPEVGDDSHPLDSVSFNAPGVPRKLTDLPPSSFDTAAQEMPWN</sequence>
<dbReference type="GO" id="GO:0003697">
    <property type="term" value="F:single-stranded DNA binding"/>
    <property type="evidence" value="ECO:0007669"/>
    <property type="project" value="InterPro"/>
</dbReference>
<keyword evidence="2" id="KW-1185">Reference proteome</keyword>
<dbReference type="GO" id="GO:0043139">
    <property type="term" value="F:5'-3' DNA helicase activity"/>
    <property type="evidence" value="ECO:0007669"/>
    <property type="project" value="InterPro"/>
</dbReference>
<dbReference type="Proteomes" id="UP000326380">
    <property type="component" value="Unassembled WGS sequence"/>
</dbReference>
<dbReference type="RefSeq" id="WP_151078801.1">
    <property type="nucleotide sequence ID" value="NZ_CP047647.1"/>
</dbReference>
<comment type="caution">
    <text evidence="1">The sequence shown here is derived from an EMBL/GenBank/DDBJ whole genome shotgun (WGS) entry which is preliminary data.</text>
</comment>
<reference evidence="1 2" key="1">
    <citation type="submission" date="2019-09" db="EMBL/GenBank/DDBJ databases">
        <title>Genome sequence of Hymenobacter sp. M3.</title>
        <authorList>
            <person name="Srinivasan S."/>
        </authorList>
    </citation>
    <scope>NUCLEOTIDE SEQUENCE [LARGE SCALE GENOMIC DNA]</scope>
    <source>
        <strain evidence="1 2">M3</strain>
    </source>
</reference>
<evidence type="ECO:0000313" key="2">
    <source>
        <dbReference type="Proteomes" id="UP000326380"/>
    </source>
</evidence>
<proteinExistence type="predicted"/>
<dbReference type="PANTHER" id="PTHR12873:SF0">
    <property type="entry name" value="TWINKLE MTDNA HELICASE"/>
    <property type="match status" value="1"/>
</dbReference>
<protein>
    <submittedName>
        <fullName evidence="1">Uncharacterized protein</fullName>
    </submittedName>
</protein>
<dbReference type="AlphaFoldDB" id="A0A7L5A2E5"/>
<name>A0A7L5A2E5_9BACT</name>
<accession>A0A7L5A2E5</accession>
<dbReference type="PANTHER" id="PTHR12873">
    <property type="entry name" value="T7-LIKE MITOCHONDRIAL DNA HELICASE"/>
    <property type="match status" value="1"/>
</dbReference>
<dbReference type="InterPro" id="IPR027417">
    <property type="entry name" value="P-loop_NTPase"/>
</dbReference>
<dbReference type="SUPFAM" id="SSF52540">
    <property type="entry name" value="P-loop containing nucleoside triphosphate hydrolases"/>
    <property type="match status" value="1"/>
</dbReference>
<evidence type="ECO:0000313" key="1">
    <source>
        <dbReference type="EMBL" id="KAA9333380.1"/>
    </source>
</evidence>
<dbReference type="EMBL" id="VTWU01000003">
    <property type="protein sequence ID" value="KAA9333380.1"/>
    <property type="molecule type" value="Genomic_DNA"/>
</dbReference>
<gene>
    <name evidence="1" type="ORF">F0P96_10450</name>
</gene>